<dbReference type="InParanoid" id="H3CL33"/>
<dbReference type="InterPro" id="IPR042406">
    <property type="entry name" value="VKORC1/VKORC1L1"/>
</dbReference>
<organism evidence="2 3">
    <name type="scientific">Tetraodon nigroviridis</name>
    <name type="common">Spotted green pufferfish</name>
    <name type="synonym">Chelonodon nigroviridis</name>
    <dbReference type="NCBI Taxonomy" id="99883"/>
    <lineage>
        <taxon>Eukaryota</taxon>
        <taxon>Metazoa</taxon>
        <taxon>Chordata</taxon>
        <taxon>Craniata</taxon>
        <taxon>Vertebrata</taxon>
        <taxon>Euteleostomi</taxon>
        <taxon>Actinopterygii</taxon>
        <taxon>Neopterygii</taxon>
        <taxon>Teleostei</taxon>
        <taxon>Neoteleostei</taxon>
        <taxon>Acanthomorphata</taxon>
        <taxon>Eupercaria</taxon>
        <taxon>Tetraodontiformes</taxon>
        <taxon>Tetradontoidea</taxon>
        <taxon>Tetraodontidae</taxon>
        <taxon>Tetraodon</taxon>
    </lineage>
</organism>
<dbReference type="AlphaFoldDB" id="H3CL33"/>
<keyword evidence="1" id="KW-0812">Transmembrane</keyword>
<reference evidence="3" key="1">
    <citation type="journal article" date="2004" name="Nature">
        <title>Genome duplication in the teleost fish Tetraodon nigroviridis reveals the early vertebrate proto-karyotype.</title>
        <authorList>
            <person name="Jaillon O."/>
            <person name="Aury J.-M."/>
            <person name="Brunet F."/>
            <person name="Petit J.-L."/>
            <person name="Stange-Thomann N."/>
            <person name="Mauceli E."/>
            <person name="Bouneau L."/>
            <person name="Fischer C."/>
            <person name="Ozouf-Costaz C."/>
            <person name="Bernot A."/>
            <person name="Nicaud S."/>
            <person name="Jaffe D."/>
            <person name="Fisher S."/>
            <person name="Lutfalla G."/>
            <person name="Dossat C."/>
            <person name="Segurens B."/>
            <person name="Dasilva C."/>
            <person name="Salanoubat M."/>
            <person name="Levy M."/>
            <person name="Boudet N."/>
            <person name="Castellano S."/>
            <person name="Anthouard V."/>
            <person name="Jubin C."/>
            <person name="Castelli V."/>
            <person name="Katinka M."/>
            <person name="Vacherie B."/>
            <person name="Biemont C."/>
            <person name="Skalli Z."/>
            <person name="Cattolico L."/>
            <person name="Poulain J."/>
            <person name="De Berardinis V."/>
            <person name="Cruaud C."/>
            <person name="Duprat S."/>
            <person name="Brottier P."/>
            <person name="Coutanceau J.-P."/>
            <person name="Gouzy J."/>
            <person name="Parra G."/>
            <person name="Lardier G."/>
            <person name="Chapple C."/>
            <person name="McKernan K.J."/>
            <person name="McEwan P."/>
            <person name="Bosak S."/>
            <person name="Kellis M."/>
            <person name="Volff J.-N."/>
            <person name="Guigo R."/>
            <person name="Zody M.C."/>
            <person name="Mesirov J."/>
            <person name="Lindblad-Toh K."/>
            <person name="Birren B."/>
            <person name="Nusbaum C."/>
            <person name="Kahn D."/>
            <person name="Robinson-Rechavi M."/>
            <person name="Laudet V."/>
            <person name="Schachter V."/>
            <person name="Quetier F."/>
            <person name="Saurin W."/>
            <person name="Scarpelli C."/>
            <person name="Wincker P."/>
            <person name="Lander E.S."/>
            <person name="Weissenbach J."/>
            <person name="Roest Crollius H."/>
        </authorList>
    </citation>
    <scope>NUCLEOTIDE SEQUENCE [LARGE SCALE GENOMIC DNA]</scope>
</reference>
<evidence type="ECO:0000313" key="2">
    <source>
        <dbReference type="Ensembl" id="ENSTNIP00000008962.1"/>
    </source>
</evidence>
<accession>H3CL33</accession>
<proteinExistence type="predicted"/>
<dbReference type="GO" id="GO:0047057">
    <property type="term" value="F:vitamin-K-epoxide reductase (warfarin-sensitive) activity"/>
    <property type="evidence" value="ECO:0007669"/>
    <property type="project" value="InterPro"/>
</dbReference>
<evidence type="ECO:0000256" key="1">
    <source>
        <dbReference type="SAM" id="Phobius"/>
    </source>
</evidence>
<keyword evidence="1" id="KW-0472">Membrane</keyword>
<dbReference type="GeneTree" id="ENSGT00940000157421"/>
<dbReference type="GO" id="GO:0007596">
    <property type="term" value="P:blood coagulation"/>
    <property type="evidence" value="ECO:0007669"/>
    <property type="project" value="TreeGrafter"/>
</dbReference>
<dbReference type="Proteomes" id="UP000007303">
    <property type="component" value="Unassembled WGS sequence"/>
</dbReference>
<keyword evidence="1" id="KW-1133">Transmembrane helix</keyword>
<reference evidence="2" key="3">
    <citation type="submission" date="2025-09" db="UniProtKB">
        <authorList>
            <consortium name="Ensembl"/>
        </authorList>
    </citation>
    <scope>IDENTIFICATION</scope>
</reference>
<protein>
    <submittedName>
        <fullName evidence="2">Vitamin K epoxide reductase complex, subunit 1</fullName>
    </submittedName>
</protein>
<sequence>MCDLGDGQLHRVCCRWGRGFGLLQYFVDKENPLNQPNSVLGIIFYSLQMVLGLPLSRKAAVFLVFSSWVSVAGSLYLAQRILAFVLAVNSVWSVSPRMSSNSHCFSPT</sequence>
<dbReference type="PANTHER" id="PTHR14519:SF8">
    <property type="entry name" value="VITAMIN K EPOXIDE REDUCTASE COMPLEX SUBUNIT 1"/>
    <property type="match status" value="1"/>
</dbReference>
<dbReference type="STRING" id="99883.ENSTNIP00000008962"/>
<dbReference type="HOGENOM" id="CLU_2196102_0_0_1"/>
<dbReference type="PANTHER" id="PTHR14519">
    <property type="entry name" value="VITAMIN K EPOXIDE REDUCTASE COMPLEX, SUBUNIT 1"/>
    <property type="match status" value="1"/>
</dbReference>
<dbReference type="Ensembl" id="ENSTNIT00000009133.1">
    <property type="protein sequence ID" value="ENSTNIP00000008962.1"/>
    <property type="gene ID" value="ENSTNIG00000006213.1"/>
</dbReference>
<reference evidence="2" key="2">
    <citation type="submission" date="2025-08" db="UniProtKB">
        <authorList>
            <consortium name="Ensembl"/>
        </authorList>
    </citation>
    <scope>IDENTIFICATION</scope>
</reference>
<dbReference type="GO" id="GO:0042373">
    <property type="term" value="P:vitamin K metabolic process"/>
    <property type="evidence" value="ECO:0007669"/>
    <property type="project" value="InterPro"/>
</dbReference>
<keyword evidence="3" id="KW-1185">Reference proteome</keyword>
<name>H3CL33_TETNG</name>
<feature type="transmembrane region" description="Helical" evidence="1">
    <location>
        <begin position="62"/>
        <end position="88"/>
    </location>
</feature>
<evidence type="ECO:0000313" key="3">
    <source>
        <dbReference type="Proteomes" id="UP000007303"/>
    </source>
</evidence>